<reference evidence="2" key="1">
    <citation type="journal article" date="2019" name="Int. J. Syst. Evol. Microbiol.">
        <title>The Global Catalogue of Microorganisms (GCM) 10K type strain sequencing project: providing services to taxonomists for standard genome sequencing and annotation.</title>
        <authorList>
            <consortium name="The Broad Institute Genomics Platform"/>
            <consortium name="The Broad Institute Genome Sequencing Center for Infectious Disease"/>
            <person name="Wu L."/>
            <person name="Ma J."/>
        </authorList>
    </citation>
    <scope>NUCLEOTIDE SEQUENCE [LARGE SCALE GENOMIC DNA]</scope>
    <source>
        <strain evidence="2">CGMCC 1.18575</strain>
    </source>
</reference>
<comment type="caution">
    <text evidence="1">The sequence shown here is derived from an EMBL/GenBank/DDBJ whole genome shotgun (WGS) entry which is preliminary data.</text>
</comment>
<name>A0ABW0HPF4_9BACL</name>
<keyword evidence="2" id="KW-1185">Reference proteome</keyword>
<gene>
    <name evidence="1" type="ORF">ACFPOF_06555</name>
</gene>
<dbReference type="EMBL" id="JBHSMI010000012">
    <property type="protein sequence ID" value="MFC5402394.1"/>
    <property type="molecule type" value="Genomic_DNA"/>
</dbReference>
<accession>A0ABW0HPF4</accession>
<dbReference type="Proteomes" id="UP001596113">
    <property type="component" value="Unassembled WGS sequence"/>
</dbReference>
<protein>
    <submittedName>
        <fullName evidence="1">Uncharacterized protein</fullName>
    </submittedName>
</protein>
<dbReference type="RefSeq" id="WP_378130804.1">
    <property type="nucleotide sequence ID" value="NZ_JBHSMI010000012.1"/>
</dbReference>
<proteinExistence type="predicted"/>
<organism evidence="1 2">
    <name type="scientific">Cohnella soli</name>
    <dbReference type="NCBI Taxonomy" id="425005"/>
    <lineage>
        <taxon>Bacteria</taxon>
        <taxon>Bacillati</taxon>
        <taxon>Bacillota</taxon>
        <taxon>Bacilli</taxon>
        <taxon>Bacillales</taxon>
        <taxon>Paenibacillaceae</taxon>
        <taxon>Cohnella</taxon>
    </lineage>
</organism>
<evidence type="ECO:0000313" key="1">
    <source>
        <dbReference type="EMBL" id="MFC5402394.1"/>
    </source>
</evidence>
<evidence type="ECO:0000313" key="2">
    <source>
        <dbReference type="Proteomes" id="UP001596113"/>
    </source>
</evidence>
<sequence length="159" mass="19343">MGLESFYISVVPANDLDKRQIELKLQNHGYKLKVTSENEYYINDFIILNIFCEHDVIKKISFEGCFSWYRECIKEIYDVNNFINVNLEKLTIIWPEPIEEFLENEHEFFEKVNFYYSSKYNQYVTTFKLINKKLLPRENFYHHIKKKNLLRSISSLFKK</sequence>